<organism evidence="4 5">
    <name type="scientific">Sphingomonas aerophila</name>
    <dbReference type="NCBI Taxonomy" id="1344948"/>
    <lineage>
        <taxon>Bacteria</taxon>
        <taxon>Pseudomonadati</taxon>
        <taxon>Pseudomonadota</taxon>
        <taxon>Alphaproteobacteria</taxon>
        <taxon>Sphingomonadales</taxon>
        <taxon>Sphingomonadaceae</taxon>
        <taxon>Sphingomonas</taxon>
    </lineage>
</organism>
<keyword evidence="1" id="KW-1133">Transmembrane helix</keyword>
<feature type="domain" description="Nudix hydrolase" evidence="2">
    <location>
        <begin position="26"/>
        <end position="117"/>
    </location>
</feature>
<dbReference type="CDD" id="cd18873">
    <property type="entry name" value="NUDIX_NadM_like"/>
    <property type="match status" value="1"/>
</dbReference>
<keyword evidence="4" id="KW-0378">Hydrolase</keyword>
<dbReference type="PANTHER" id="PTHR43736">
    <property type="entry name" value="ADP-RIBOSE PYROPHOSPHATASE"/>
    <property type="match status" value="1"/>
</dbReference>
<sequence>MTEHEFLDGYDASAFTPLAVTADVVLFTVVAGALQLMLVRRGEHPARGRFALPGTFVRANEDLDDAARRALRNKVSVVTPVRQFRSFGRVDRDPRMRVISIGYMALLPGEQAGVLLDENHQLATLRDEVWRGGNGRKLALPFDHDEIVAAALWDLRTHLDHSAWSYGLLEPSFSLRELQQVHEAVRGRPLNKPAFRKRLIESGWIEPTGEMETGKGFRPAELYRVKEEHSRGDA</sequence>
<evidence type="ECO:0000313" key="4">
    <source>
        <dbReference type="EMBL" id="MBB5714122.1"/>
    </source>
</evidence>
<name>A0A7W9BBF4_9SPHN</name>
<dbReference type="PANTHER" id="PTHR43736:SF4">
    <property type="entry name" value="SLR1690 PROTEIN"/>
    <property type="match status" value="1"/>
</dbReference>
<feature type="domain" description="NrtR DNA-binding winged helix" evidence="3">
    <location>
        <begin position="168"/>
        <end position="224"/>
    </location>
</feature>
<dbReference type="RefSeq" id="WP_184055139.1">
    <property type="nucleotide sequence ID" value="NZ_JACIJK010000002.1"/>
</dbReference>
<dbReference type="EMBL" id="JACIJK010000002">
    <property type="protein sequence ID" value="MBB5714122.1"/>
    <property type="molecule type" value="Genomic_DNA"/>
</dbReference>
<dbReference type="InterPro" id="IPR000086">
    <property type="entry name" value="NUDIX_hydrolase_dom"/>
</dbReference>
<dbReference type="Pfam" id="PF00293">
    <property type="entry name" value="NUDIX"/>
    <property type="match status" value="1"/>
</dbReference>
<dbReference type="InterPro" id="IPR036388">
    <property type="entry name" value="WH-like_DNA-bd_sf"/>
</dbReference>
<keyword evidence="1" id="KW-0472">Membrane</keyword>
<keyword evidence="1" id="KW-0812">Transmembrane</keyword>
<comment type="caution">
    <text evidence="4">The sequence shown here is derived from an EMBL/GenBank/DDBJ whole genome shotgun (WGS) entry which is preliminary data.</text>
</comment>
<feature type="transmembrane region" description="Helical" evidence="1">
    <location>
        <begin position="20"/>
        <end position="39"/>
    </location>
</feature>
<dbReference type="InterPro" id="IPR054105">
    <property type="entry name" value="WHD_NrtR"/>
</dbReference>
<evidence type="ECO:0000313" key="5">
    <source>
        <dbReference type="Proteomes" id="UP000546200"/>
    </source>
</evidence>
<dbReference type="AlphaFoldDB" id="A0A7W9BBF4"/>
<dbReference type="SUPFAM" id="SSF46785">
    <property type="entry name" value="Winged helix' DNA-binding domain"/>
    <property type="match status" value="1"/>
</dbReference>
<keyword evidence="5" id="KW-1185">Reference proteome</keyword>
<evidence type="ECO:0000259" key="3">
    <source>
        <dbReference type="Pfam" id="PF21906"/>
    </source>
</evidence>
<dbReference type="InterPro" id="IPR015797">
    <property type="entry name" value="NUDIX_hydrolase-like_dom_sf"/>
</dbReference>
<dbReference type="GO" id="GO:0035539">
    <property type="term" value="F:8-oxo-7,8-dihydrodeoxyguanosine triphosphate pyrophosphatase activity"/>
    <property type="evidence" value="ECO:0007669"/>
    <property type="project" value="UniProtKB-EC"/>
</dbReference>
<dbReference type="Proteomes" id="UP000546200">
    <property type="component" value="Unassembled WGS sequence"/>
</dbReference>
<dbReference type="InterPro" id="IPR036390">
    <property type="entry name" value="WH_DNA-bd_sf"/>
</dbReference>
<accession>A0A7W9BBF4</accession>
<dbReference type="Gene3D" id="3.90.79.10">
    <property type="entry name" value="Nucleoside Triphosphate Pyrophosphohydrolase"/>
    <property type="match status" value="1"/>
</dbReference>
<evidence type="ECO:0000256" key="1">
    <source>
        <dbReference type="SAM" id="Phobius"/>
    </source>
</evidence>
<dbReference type="Gene3D" id="1.10.10.10">
    <property type="entry name" value="Winged helix-like DNA-binding domain superfamily/Winged helix DNA-binding domain"/>
    <property type="match status" value="1"/>
</dbReference>
<evidence type="ECO:0000259" key="2">
    <source>
        <dbReference type="Pfam" id="PF00293"/>
    </source>
</evidence>
<protein>
    <submittedName>
        <fullName evidence="4">8-oxo-dGTP diphosphatase</fullName>
        <ecNumber evidence="4">3.6.1.55</ecNumber>
    </submittedName>
</protein>
<dbReference type="SUPFAM" id="SSF55811">
    <property type="entry name" value="Nudix"/>
    <property type="match status" value="1"/>
</dbReference>
<gene>
    <name evidence="4" type="ORF">FHS94_000945</name>
</gene>
<reference evidence="4 5" key="1">
    <citation type="submission" date="2020-08" db="EMBL/GenBank/DDBJ databases">
        <title>Genomic Encyclopedia of Type Strains, Phase IV (KMG-IV): sequencing the most valuable type-strain genomes for metagenomic binning, comparative biology and taxonomic classification.</title>
        <authorList>
            <person name="Goeker M."/>
        </authorList>
    </citation>
    <scope>NUCLEOTIDE SEQUENCE [LARGE SCALE GENOMIC DNA]</scope>
    <source>
        <strain evidence="4 5">DSM 100044</strain>
    </source>
</reference>
<proteinExistence type="predicted"/>
<dbReference type="EC" id="3.6.1.55" evidence="4"/>
<dbReference type="Pfam" id="PF21906">
    <property type="entry name" value="WHD_NrtR"/>
    <property type="match status" value="1"/>
</dbReference>